<protein>
    <submittedName>
        <fullName evidence="11">Potassium channel protein</fullName>
    </submittedName>
</protein>
<dbReference type="AlphaFoldDB" id="A0A1D7QQZ1"/>
<dbReference type="InterPro" id="IPR003280">
    <property type="entry name" value="2pore_dom_K_chnl"/>
</dbReference>
<dbReference type="Pfam" id="PF07885">
    <property type="entry name" value="Ion_trans_2"/>
    <property type="match status" value="1"/>
</dbReference>
<dbReference type="InterPro" id="IPR013099">
    <property type="entry name" value="K_chnl_dom"/>
</dbReference>
<organism evidence="11 12">
    <name type="scientific">Salisediminibacterium beveridgei</name>
    <dbReference type="NCBI Taxonomy" id="632773"/>
    <lineage>
        <taxon>Bacteria</taxon>
        <taxon>Bacillati</taxon>
        <taxon>Bacillota</taxon>
        <taxon>Bacilli</taxon>
        <taxon>Bacillales</taxon>
        <taxon>Bacillaceae</taxon>
        <taxon>Salisediminibacterium</taxon>
    </lineage>
</organism>
<evidence type="ECO:0000256" key="5">
    <source>
        <dbReference type="ARBA" id="ARBA00023065"/>
    </source>
</evidence>
<evidence type="ECO:0000313" key="11">
    <source>
        <dbReference type="EMBL" id="AOM81439.1"/>
    </source>
</evidence>
<keyword evidence="4 9" id="KW-1133">Transmembrane helix</keyword>
<comment type="subcellular location">
    <subcellularLocation>
        <location evidence="1">Membrane</location>
        <topology evidence="1">Multi-pass membrane protein</topology>
    </subcellularLocation>
</comment>
<accession>A0A1D7QQZ1</accession>
<keyword evidence="6 9" id="KW-0472">Membrane</keyword>
<sequence length="130" mass="14634">MISFLLTLKRMVQAMISASKDKEFQVLFFFTFITFLSGTIFYSQVEGLRIIDALYFSVVTLTTVGYGDFTPQTDFGKMFTIIYTLAGIGIIVGFINKIASNTKAPKAIRKSMGKRKPAEHSDKNDQNHQD</sequence>
<feature type="domain" description="Potassium channel" evidence="10">
    <location>
        <begin position="30"/>
        <end position="100"/>
    </location>
</feature>
<evidence type="ECO:0000256" key="3">
    <source>
        <dbReference type="ARBA" id="ARBA00022692"/>
    </source>
</evidence>
<dbReference type="GO" id="GO:0005886">
    <property type="term" value="C:plasma membrane"/>
    <property type="evidence" value="ECO:0007669"/>
    <property type="project" value="TreeGrafter"/>
</dbReference>
<reference evidence="11 12" key="1">
    <citation type="submission" date="2015-08" db="EMBL/GenBank/DDBJ databases">
        <title>The complete genome sequence of Bacillus beveridgei MLTeJB.</title>
        <authorList>
            <person name="Hanson T.E."/>
            <person name="Mesa C."/>
            <person name="Basesman S.M."/>
            <person name="Oremland R.S."/>
        </authorList>
    </citation>
    <scope>NUCLEOTIDE SEQUENCE [LARGE SCALE GENOMIC DNA]</scope>
    <source>
        <strain evidence="11 12">MLTeJB</strain>
    </source>
</reference>
<dbReference type="KEGG" id="bbev:BBEV_0043"/>
<keyword evidence="2" id="KW-0813">Transport</keyword>
<dbReference type="RefSeq" id="WP_069363615.1">
    <property type="nucleotide sequence ID" value="NZ_CP012502.1"/>
</dbReference>
<evidence type="ECO:0000256" key="8">
    <source>
        <dbReference type="SAM" id="MobiDB-lite"/>
    </source>
</evidence>
<feature type="compositionally biased region" description="Basic and acidic residues" evidence="8">
    <location>
        <begin position="116"/>
        <end position="130"/>
    </location>
</feature>
<dbReference type="PANTHER" id="PTHR11003">
    <property type="entry name" value="POTASSIUM CHANNEL, SUBFAMILY K"/>
    <property type="match status" value="1"/>
</dbReference>
<dbReference type="Proteomes" id="UP000094463">
    <property type="component" value="Chromosome"/>
</dbReference>
<keyword evidence="3 9" id="KW-0812">Transmembrane</keyword>
<dbReference type="GO" id="GO:0022841">
    <property type="term" value="F:potassium ion leak channel activity"/>
    <property type="evidence" value="ECO:0007669"/>
    <property type="project" value="TreeGrafter"/>
</dbReference>
<feature type="transmembrane region" description="Helical" evidence="9">
    <location>
        <begin position="24"/>
        <end position="43"/>
    </location>
</feature>
<evidence type="ECO:0000256" key="9">
    <source>
        <dbReference type="SAM" id="Phobius"/>
    </source>
</evidence>
<feature type="transmembrane region" description="Helical" evidence="9">
    <location>
        <begin position="79"/>
        <end position="99"/>
    </location>
</feature>
<dbReference type="OrthoDB" id="9785285at2"/>
<dbReference type="SUPFAM" id="SSF81324">
    <property type="entry name" value="Voltage-gated potassium channels"/>
    <property type="match status" value="1"/>
</dbReference>
<evidence type="ECO:0000259" key="10">
    <source>
        <dbReference type="Pfam" id="PF07885"/>
    </source>
</evidence>
<feature type="region of interest" description="Disordered" evidence="8">
    <location>
        <begin position="105"/>
        <end position="130"/>
    </location>
</feature>
<feature type="compositionally biased region" description="Basic residues" evidence="8">
    <location>
        <begin position="106"/>
        <end position="115"/>
    </location>
</feature>
<evidence type="ECO:0000256" key="6">
    <source>
        <dbReference type="ARBA" id="ARBA00023136"/>
    </source>
</evidence>
<keyword evidence="5" id="KW-0406">Ion transport</keyword>
<dbReference type="Gene3D" id="1.10.287.70">
    <property type="match status" value="1"/>
</dbReference>
<dbReference type="STRING" id="632773.BBEV_0043"/>
<dbReference type="GO" id="GO:0030322">
    <property type="term" value="P:stabilization of membrane potential"/>
    <property type="evidence" value="ECO:0007669"/>
    <property type="project" value="TreeGrafter"/>
</dbReference>
<evidence type="ECO:0000313" key="12">
    <source>
        <dbReference type="Proteomes" id="UP000094463"/>
    </source>
</evidence>
<dbReference type="EMBL" id="CP012502">
    <property type="protein sequence ID" value="AOM81439.1"/>
    <property type="molecule type" value="Genomic_DNA"/>
</dbReference>
<keyword evidence="7 11" id="KW-0407">Ion channel</keyword>
<dbReference type="PATRIC" id="fig|632773.3.peg.41"/>
<evidence type="ECO:0000256" key="2">
    <source>
        <dbReference type="ARBA" id="ARBA00022448"/>
    </source>
</evidence>
<name>A0A1D7QQZ1_9BACI</name>
<proteinExistence type="predicted"/>
<keyword evidence="12" id="KW-1185">Reference proteome</keyword>
<dbReference type="GO" id="GO:0015271">
    <property type="term" value="F:outward rectifier potassium channel activity"/>
    <property type="evidence" value="ECO:0007669"/>
    <property type="project" value="TreeGrafter"/>
</dbReference>
<evidence type="ECO:0000256" key="7">
    <source>
        <dbReference type="ARBA" id="ARBA00023303"/>
    </source>
</evidence>
<evidence type="ECO:0000256" key="4">
    <source>
        <dbReference type="ARBA" id="ARBA00022989"/>
    </source>
</evidence>
<evidence type="ECO:0000256" key="1">
    <source>
        <dbReference type="ARBA" id="ARBA00004141"/>
    </source>
</evidence>
<dbReference type="PANTHER" id="PTHR11003:SF291">
    <property type="entry name" value="IP11374P"/>
    <property type="match status" value="1"/>
</dbReference>
<gene>
    <name evidence="11" type="primary">kch</name>
    <name evidence="11" type="ORF">BBEV_0043</name>
</gene>